<sequence>MKILNRKELRQLEHRNLFSNANGDINGLYIYEENMSVDFVQTDLLGFPQHKDSRGHQGMEDFSLVKHGKELEIDLDCSSREGFYDDSRLYAVYEKGDLLKLINKLQQIYIENYTE</sequence>
<reference evidence="1 2" key="1">
    <citation type="submission" date="2018-11" db="EMBL/GenBank/DDBJ databases">
        <title>Genome sequencing and assembly of Clostridium tagluense strain A121.</title>
        <authorList>
            <person name="Murakami T."/>
            <person name="Segawa T."/>
            <person name="Shcherbakova V.A."/>
            <person name="Mori H."/>
            <person name="Yoshimura Y."/>
        </authorList>
    </citation>
    <scope>NUCLEOTIDE SEQUENCE [LARGE SCALE GENOMIC DNA]</scope>
    <source>
        <strain evidence="1 2">A121</strain>
    </source>
</reference>
<keyword evidence="2" id="KW-1185">Reference proteome</keyword>
<dbReference type="OrthoDB" id="8455836at2"/>
<name>A0A401UTS9_9CLOT</name>
<dbReference type="Proteomes" id="UP000287872">
    <property type="component" value="Unassembled WGS sequence"/>
</dbReference>
<gene>
    <name evidence="1" type="ORF">Ctaglu_45390</name>
</gene>
<accession>A0A401UTS9</accession>
<comment type="caution">
    <text evidence="1">The sequence shown here is derived from an EMBL/GenBank/DDBJ whole genome shotgun (WGS) entry which is preliminary data.</text>
</comment>
<protein>
    <submittedName>
        <fullName evidence="1">Uncharacterized protein</fullName>
    </submittedName>
</protein>
<organism evidence="1 2">
    <name type="scientific">Clostridium tagluense</name>
    <dbReference type="NCBI Taxonomy" id="360422"/>
    <lineage>
        <taxon>Bacteria</taxon>
        <taxon>Bacillati</taxon>
        <taxon>Bacillota</taxon>
        <taxon>Clostridia</taxon>
        <taxon>Eubacteriales</taxon>
        <taxon>Clostridiaceae</taxon>
        <taxon>Clostridium</taxon>
    </lineage>
</organism>
<dbReference type="AlphaFoldDB" id="A0A401UTS9"/>
<dbReference type="EMBL" id="BHYK01000045">
    <property type="protein sequence ID" value="GCD12916.1"/>
    <property type="molecule type" value="Genomic_DNA"/>
</dbReference>
<evidence type="ECO:0000313" key="2">
    <source>
        <dbReference type="Proteomes" id="UP000287872"/>
    </source>
</evidence>
<proteinExistence type="predicted"/>
<dbReference type="RefSeq" id="WP_125005984.1">
    <property type="nucleotide sequence ID" value="NZ_BHYK01000045.1"/>
</dbReference>
<evidence type="ECO:0000313" key="1">
    <source>
        <dbReference type="EMBL" id="GCD12916.1"/>
    </source>
</evidence>